<dbReference type="PROSITE" id="PS51904">
    <property type="entry name" value="GLYCOSYL_HYDROL_F25_2"/>
    <property type="match status" value="1"/>
</dbReference>
<name>A0A060C9X6_9BIFI</name>
<dbReference type="GO" id="GO:0016998">
    <property type="term" value="P:cell wall macromolecule catabolic process"/>
    <property type="evidence" value="ECO:0007669"/>
    <property type="project" value="InterPro"/>
</dbReference>
<dbReference type="EMBL" id="KF126105">
    <property type="protein sequence ID" value="AIA93448.1"/>
    <property type="molecule type" value="Genomic_DNA"/>
</dbReference>
<dbReference type="InterPro" id="IPR002053">
    <property type="entry name" value="Glyco_hydro_25"/>
</dbReference>
<evidence type="ECO:0000256" key="1">
    <source>
        <dbReference type="ARBA" id="ARBA00010646"/>
    </source>
</evidence>
<reference evidence="2" key="1">
    <citation type="journal article" date="2013" name="Environ. Microbiol.">
        <title>Seasonally variable intestinal metagenomes of the red palm weevil (Rhynchophorus ferrugineus).</title>
        <authorList>
            <person name="Jia S."/>
            <person name="Zhang X."/>
            <person name="Zhang G."/>
            <person name="Yin A."/>
            <person name="Zhang S."/>
            <person name="Li F."/>
            <person name="Wang L."/>
            <person name="Zhao D."/>
            <person name="Yun Q."/>
            <person name="Tala"/>
            <person name="Wang J."/>
            <person name="Sun G."/>
            <person name="Baabdullah M."/>
            <person name="Yu X."/>
            <person name="Hu S."/>
            <person name="Al-Mssallem I.S."/>
            <person name="Yu J."/>
        </authorList>
    </citation>
    <scope>NUCLEOTIDE SEQUENCE</scope>
</reference>
<dbReference type="AlphaFoldDB" id="A0A060C9X6"/>
<dbReference type="SUPFAM" id="SSF51445">
    <property type="entry name" value="(Trans)glycosidases"/>
    <property type="match status" value="1"/>
</dbReference>
<dbReference type="GO" id="GO:0003796">
    <property type="term" value="F:lysozyme activity"/>
    <property type="evidence" value="ECO:0007669"/>
    <property type="project" value="InterPro"/>
</dbReference>
<evidence type="ECO:0000313" key="2">
    <source>
        <dbReference type="EMBL" id="AIA93448.1"/>
    </source>
</evidence>
<dbReference type="InterPro" id="IPR017853">
    <property type="entry name" value="GH"/>
</dbReference>
<proteinExistence type="inferred from homology"/>
<organism evidence="2">
    <name type="scientific">uncultured Gardnerella sp</name>
    <dbReference type="NCBI Taxonomy" id="293424"/>
    <lineage>
        <taxon>Bacteria</taxon>
        <taxon>Bacillati</taxon>
        <taxon>Actinomycetota</taxon>
        <taxon>Actinomycetes</taxon>
        <taxon>Bifidobacteriales</taxon>
        <taxon>Bifidobacteriaceae</taxon>
        <taxon>Gardnerella</taxon>
        <taxon>environmental samples</taxon>
    </lineage>
</organism>
<feature type="non-terminal residue" evidence="2">
    <location>
        <position position="68"/>
    </location>
</feature>
<protein>
    <submittedName>
        <fullName evidence="2">Glyco_hydro_25</fullName>
    </submittedName>
</protein>
<comment type="similarity">
    <text evidence="1">Belongs to the glycosyl hydrolase 25 family.</text>
</comment>
<dbReference type="GO" id="GO:0009253">
    <property type="term" value="P:peptidoglycan catabolic process"/>
    <property type="evidence" value="ECO:0007669"/>
    <property type="project" value="InterPro"/>
</dbReference>
<sequence>MLFGIDISNHQAGIDPATVGGDAVQFVIVKATEGTGYTSPSFAKQAAAVARSGRLLGLYHFARPDLGN</sequence>
<dbReference type="Pfam" id="PF01183">
    <property type="entry name" value="Glyco_hydro_25"/>
    <property type="match status" value="1"/>
</dbReference>
<dbReference type="Gene3D" id="3.20.20.80">
    <property type="entry name" value="Glycosidases"/>
    <property type="match status" value="1"/>
</dbReference>
<accession>A0A060C9X6</accession>